<keyword evidence="1" id="KW-1133">Transmembrane helix</keyword>
<feature type="transmembrane region" description="Helical" evidence="1">
    <location>
        <begin position="187"/>
        <end position="211"/>
    </location>
</feature>
<dbReference type="EMBL" id="VLTN01000065">
    <property type="protein sequence ID" value="KAA0147555.1"/>
    <property type="molecule type" value="Genomic_DNA"/>
</dbReference>
<feature type="transmembrane region" description="Helical" evidence="1">
    <location>
        <begin position="100"/>
        <end position="120"/>
    </location>
</feature>
<dbReference type="AlphaFoldDB" id="A0A5A8C433"/>
<feature type="transmembrane region" description="Helical" evidence="1">
    <location>
        <begin position="223"/>
        <end position="243"/>
    </location>
</feature>
<proteinExistence type="predicted"/>
<name>A0A5A8C433_CAFRO</name>
<dbReference type="Proteomes" id="UP000323011">
    <property type="component" value="Unassembled WGS sequence"/>
</dbReference>
<feature type="transmembrane region" description="Helical" evidence="1">
    <location>
        <begin position="155"/>
        <end position="175"/>
    </location>
</feature>
<evidence type="ECO:0000313" key="3">
    <source>
        <dbReference type="Proteomes" id="UP000323011"/>
    </source>
</evidence>
<evidence type="ECO:0000313" key="2">
    <source>
        <dbReference type="EMBL" id="KAA0147555.1"/>
    </source>
</evidence>
<feature type="transmembrane region" description="Helical" evidence="1">
    <location>
        <begin position="76"/>
        <end position="94"/>
    </location>
</feature>
<feature type="transmembrane region" description="Helical" evidence="1">
    <location>
        <begin position="132"/>
        <end position="149"/>
    </location>
</feature>
<keyword evidence="1" id="KW-0812">Transmembrane</keyword>
<keyword evidence="1" id="KW-0472">Membrane</keyword>
<organism evidence="2 3">
    <name type="scientific">Cafeteria roenbergensis</name>
    <name type="common">Marine flagellate</name>
    <dbReference type="NCBI Taxonomy" id="33653"/>
    <lineage>
        <taxon>Eukaryota</taxon>
        <taxon>Sar</taxon>
        <taxon>Stramenopiles</taxon>
        <taxon>Bigyra</taxon>
        <taxon>Opalozoa</taxon>
        <taxon>Bicosoecida</taxon>
        <taxon>Cafeteriaceae</taxon>
        <taxon>Cafeteria</taxon>
    </lineage>
</organism>
<comment type="caution">
    <text evidence="2">The sequence shown here is derived from an EMBL/GenBank/DDBJ whole genome shotgun (WGS) entry which is preliminary data.</text>
</comment>
<sequence>MSWSLADHASGIAMVALVVAGVAAGILLQASYSASELVFFRTASAGPAMAFKVAGSLPVWVALGGWLWISGRPGEAARAVLPVAIVFLGSIPVFRCPSHWSDISGHAFLYMLAITPFALVRRPDVLVQGLGWLLAATLAFMAVCTAAVFHSPKEMIAGTLVGTVPVLVVAVVASLAGQVLGCGSGSLWPHAILAALAAVANLLIVTAMPVTCAEVTLGPGGHLVFDAVVAVSSIVTAVLADAFRRPAARQPKKD</sequence>
<feature type="transmembrane region" description="Helical" evidence="1">
    <location>
        <begin position="50"/>
        <end position="69"/>
    </location>
</feature>
<feature type="transmembrane region" description="Helical" evidence="1">
    <location>
        <begin position="12"/>
        <end position="30"/>
    </location>
</feature>
<protein>
    <submittedName>
        <fullName evidence="2">Uncharacterized protein</fullName>
    </submittedName>
</protein>
<evidence type="ECO:0000256" key="1">
    <source>
        <dbReference type="SAM" id="Phobius"/>
    </source>
</evidence>
<keyword evidence="3" id="KW-1185">Reference proteome</keyword>
<reference evidence="2 3" key="1">
    <citation type="submission" date="2019-07" db="EMBL/GenBank/DDBJ databases">
        <title>Genomes of Cafeteria roenbergensis.</title>
        <authorList>
            <person name="Fischer M.G."/>
            <person name="Hackl T."/>
            <person name="Roman M."/>
        </authorList>
    </citation>
    <scope>NUCLEOTIDE SEQUENCE [LARGE SCALE GENOMIC DNA]</scope>
    <source>
        <strain evidence="2 3">BVI</strain>
    </source>
</reference>
<gene>
    <name evidence="2" type="ORF">FNF29_07300</name>
</gene>
<accession>A0A5A8C433</accession>